<evidence type="ECO:0000256" key="3">
    <source>
        <dbReference type="PIRSR" id="PIRSR005962-1"/>
    </source>
</evidence>
<dbReference type="FunFam" id="3.30.70.360:FF:000014">
    <property type="entry name" value="N-acyl-L-amino acid amidohydrolase"/>
    <property type="match status" value="1"/>
</dbReference>
<gene>
    <name evidence="5" type="ORF">SAMN05660282_01928</name>
</gene>
<dbReference type="InterPro" id="IPR017439">
    <property type="entry name" value="Amidohydrolase"/>
</dbReference>
<dbReference type="STRING" id="185761.SAMN05660282_01928"/>
<feature type="binding site" evidence="3">
    <location>
        <position position="111"/>
    </location>
    <ligand>
        <name>Mn(2+)</name>
        <dbReference type="ChEBI" id="CHEBI:29035"/>
        <label>2</label>
    </ligand>
</feature>
<feature type="binding site" evidence="3">
    <location>
        <position position="375"/>
    </location>
    <ligand>
        <name>Mn(2+)</name>
        <dbReference type="ChEBI" id="CHEBI:29035"/>
        <label>2</label>
    </ligand>
</feature>
<keyword evidence="6" id="KW-1185">Reference proteome</keyword>
<dbReference type="NCBIfam" id="TIGR01891">
    <property type="entry name" value="amidohydrolases"/>
    <property type="match status" value="1"/>
</dbReference>
<dbReference type="PIRSF" id="PIRSF005962">
    <property type="entry name" value="Pept_M20D_amidohydro"/>
    <property type="match status" value="1"/>
</dbReference>
<dbReference type="AlphaFoldDB" id="A0A1I2US88"/>
<feature type="domain" description="Peptidase M20 dimerisation" evidence="4">
    <location>
        <begin position="197"/>
        <end position="289"/>
    </location>
</feature>
<evidence type="ECO:0000256" key="1">
    <source>
        <dbReference type="ARBA" id="ARBA00006153"/>
    </source>
</evidence>
<reference evidence="5 6" key="1">
    <citation type="submission" date="2016-10" db="EMBL/GenBank/DDBJ databases">
        <authorList>
            <person name="de Groot N.N."/>
        </authorList>
    </citation>
    <scope>NUCLEOTIDE SEQUENCE [LARGE SCALE GENOMIC DNA]</scope>
    <source>
        <strain>J11</strain>
        <strain evidence="6">PG 39</strain>
    </source>
</reference>
<organism evidence="5 6">
    <name type="scientific">Corynebacterium spheniscorum</name>
    <dbReference type="NCBI Taxonomy" id="185761"/>
    <lineage>
        <taxon>Bacteria</taxon>
        <taxon>Bacillati</taxon>
        <taxon>Actinomycetota</taxon>
        <taxon>Actinomycetes</taxon>
        <taxon>Mycobacteriales</taxon>
        <taxon>Corynebacteriaceae</taxon>
        <taxon>Corynebacterium</taxon>
    </lineage>
</organism>
<evidence type="ECO:0000313" key="6">
    <source>
        <dbReference type="Proteomes" id="UP000199065"/>
    </source>
</evidence>
<evidence type="ECO:0000256" key="2">
    <source>
        <dbReference type="ARBA" id="ARBA00022801"/>
    </source>
</evidence>
<dbReference type="Gene3D" id="3.30.70.360">
    <property type="match status" value="1"/>
</dbReference>
<dbReference type="Pfam" id="PF07687">
    <property type="entry name" value="M20_dimer"/>
    <property type="match status" value="1"/>
</dbReference>
<comment type="similarity">
    <text evidence="1">Belongs to the peptidase M20 family.</text>
</comment>
<sequence length="419" mass="45282">MSQQILQHTKELAEELIALRHDLHQIPELALSLPETQERVLSAIADCSELEIHKCESASGFMAVLRGSQASADINTRPIVLLRADMDALPVPEKTELTWKSTNGRMHACGHDLHMSGLVGAVKVLYARREELCGDVVFMFQSGEEGYDGAQHMIDEGLLDAAGRTPDHAYGLHVWSARYPHGFIGTRPGAMMASADTMAITVKGRGGHGSAPHETLDPIPVAAEIITEVQVMITREFNAFDPVVASCGQIHSGHASNVINDEAFMEFTLRAFSPESRERLVRRMGELADGIARAHNMQVEVDTTRLYPVTMNNAEEYDFAASTIESVFPGRWGVQETPMAAAEDFSKVLEQIPGVFIGVSAVEPGADHEALPFNHSGYAHFSDNTVPDCAAVLASLAWARLQGTAAKGNTQASTAGEGA</sequence>
<dbReference type="Pfam" id="PF01546">
    <property type="entry name" value="Peptidase_M20"/>
    <property type="match status" value="1"/>
</dbReference>
<protein>
    <submittedName>
        <fullName evidence="5">Hippurate hydrolase</fullName>
    </submittedName>
</protein>
<dbReference type="GO" id="GO:0016787">
    <property type="term" value="F:hydrolase activity"/>
    <property type="evidence" value="ECO:0007669"/>
    <property type="project" value="UniProtKB-KW"/>
</dbReference>
<dbReference type="RefSeq" id="WP_092286794.1">
    <property type="nucleotide sequence ID" value="NZ_FOPJ01000014.1"/>
</dbReference>
<dbReference type="InterPro" id="IPR002933">
    <property type="entry name" value="Peptidase_M20"/>
</dbReference>
<dbReference type="CDD" id="cd03886">
    <property type="entry name" value="M20_Acy1"/>
    <property type="match status" value="1"/>
</dbReference>
<name>A0A1I2US88_9CORY</name>
<dbReference type="EMBL" id="FOPJ01000014">
    <property type="protein sequence ID" value="SFG77816.1"/>
    <property type="molecule type" value="Genomic_DNA"/>
</dbReference>
<feature type="binding site" evidence="3">
    <location>
        <position position="145"/>
    </location>
    <ligand>
        <name>Mn(2+)</name>
        <dbReference type="ChEBI" id="CHEBI:29035"/>
        <label>2</label>
    </ligand>
</feature>
<dbReference type="PANTHER" id="PTHR11014">
    <property type="entry name" value="PEPTIDASE M20 FAMILY MEMBER"/>
    <property type="match status" value="1"/>
</dbReference>
<dbReference type="InterPro" id="IPR011650">
    <property type="entry name" value="Peptidase_M20_dimer"/>
</dbReference>
<dbReference type="OrthoDB" id="9777385at2"/>
<dbReference type="SUPFAM" id="SSF55031">
    <property type="entry name" value="Bacterial exopeptidase dimerisation domain"/>
    <property type="match status" value="1"/>
</dbReference>
<keyword evidence="3" id="KW-0464">Manganese</keyword>
<dbReference type="InterPro" id="IPR036264">
    <property type="entry name" value="Bact_exopeptidase_dim_dom"/>
</dbReference>
<comment type="cofactor">
    <cofactor evidence="3">
        <name>Mn(2+)</name>
        <dbReference type="ChEBI" id="CHEBI:29035"/>
    </cofactor>
    <text evidence="3">The Mn(2+) ion enhances activity.</text>
</comment>
<dbReference type="Gene3D" id="3.40.630.10">
    <property type="entry name" value="Zn peptidases"/>
    <property type="match status" value="1"/>
</dbReference>
<keyword evidence="2 5" id="KW-0378">Hydrolase</keyword>
<dbReference type="SUPFAM" id="SSF53187">
    <property type="entry name" value="Zn-dependent exopeptidases"/>
    <property type="match status" value="1"/>
</dbReference>
<feature type="binding site" evidence="3">
    <location>
        <position position="109"/>
    </location>
    <ligand>
        <name>Mn(2+)</name>
        <dbReference type="ChEBI" id="CHEBI:29035"/>
        <label>2</label>
    </ligand>
</feature>
<feature type="binding site" evidence="3">
    <location>
        <position position="173"/>
    </location>
    <ligand>
        <name>Mn(2+)</name>
        <dbReference type="ChEBI" id="CHEBI:29035"/>
        <label>1</label>
    </ligand>
</feature>
<evidence type="ECO:0000313" key="5">
    <source>
        <dbReference type="EMBL" id="SFG77816.1"/>
    </source>
</evidence>
<dbReference type="GO" id="GO:0046872">
    <property type="term" value="F:metal ion binding"/>
    <property type="evidence" value="ECO:0007669"/>
    <property type="project" value="UniProtKB-KW"/>
</dbReference>
<accession>A0A1I2US88</accession>
<evidence type="ECO:0000259" key="4">
    <source>
        <dbReference type="Pfam" id="PF07687"/>
    </source>
</evidence>
<dbReference type="PANTHER" id="PTHR11014:SF63">
    <property type="entry name" value="METALLOPEPTIDASE, PUTATIVE (AFU_ORTHOLOGUE AFUA_6G09600)-RELATED"/>
    <property type="match status" value="1"/>
</dbReference>
<keyword evidence="3" id="KW-0479">Metal-binding</keyword>
<dbReference type="Proteomes" id="UP000199065">
    <property type="component" value="Unassembled WGS sequence"/>
</dbReference>
<proteinExistence type="inferred from homology"/>